<feature type="region of interest" description="Disordered" evidence="1">
    <location>
        <begin position="1"/>
        <end position="20"/>
    </location>
</feature>
<dbReference type="EMBL" id="MUJZ01064519">
    <property type="protein sequence ID" value="OTF70684.1"/>
    <property type="molecule type" value="Genomic_DNA"/>
</dbReference>
<evidence type="ECO:0000259" key="2">
    <source>
        <dbReference type="SMART" id="SM01122"/>
    </source>
</evidence>
<comment type="caution">
    <text evidence="3">The sequence shown here is derived from an EMBL/GenBank/DDBJ whole genome shotgun (WGS) entry which is preliminary data.</text>
</comment>
<dbReference type="AlphaFoldDB" id="A0A1Y3AS54"/>
<dbReference type="Pfam" id="PF14443">
    <property type="entry name" value="DBC1"/>
    <property type="match status" value="1"/>
</dbReference>
<dbReference type="GO" id="GO:0006355">
    <property type="term" value="P:regulation of DNA-templated transcription"/>
    <property type="evidence" value="ECO:0007669"/>
    <property type="project" value="InterPro"/>
</dbReference>
<feature type="non-terminal residue" evidence="3">
    <location>
        <position position="235"/>
    </location>
</feature>
<proteinExistence type="predicted"/>
<keyword evidence="4" id="KW-1185">Reference proteome</keyword>
<dbReference type="SMART" id="SM01122">
    <property type="entry name" value="DBC1"/>
    <property type="match status" value="1"/>
</dbReference>
<reference evidence="3 4" key="1">
    <citation type="submission" date="2017-03" db="EMBL/GenBank/DDBJ databases">
        <title>Genome Survey of Euroglyphus maynei.</title>
        <authorList>
            <person name="Arlian L.G."/>
            <person name="Morgan M.S."/>
            <person name="Rider S.D."/>
        </authorList>
    </citation>
    <scope>NUCLEOTIDE SEQUENCE [LARGE SCALE GENOMIC DNA]</scope>
    <source>
        <strain evidence="3">Arlian Lab</strain>
        <tissue evidence="3">Whole body</tissue>
    </source>
</reference>
<dbReference type="OrthoDB" id="6513905at2759"/>
<dbReference type="PANTHER" id="PTHR14304:SF11">
    <property type="entry name" value="SAP DOMAIN-CONTAINING PROTEIN"/>
    <property type="match status" value="1"/>
</dbReference>
<feature type="compositionally biased region" description="Basic and acidic residues" evidence="1">
    <location>
        <begin position="157"/>
        <end position="168"/>
    </location>
</feature>
<dbReference type="SUPFAM" id="SSF55811">
    <property type="entry name" value="Nudix"/>
    <property type="match status" value="1"/>
</dbReference>
<dbReference type="InterPro" id="IPR015797">
    <property type="entry name" value="NUDIX_hydrolase-like_dom_sf"/>
</dbReference>
<feature type="non-terminal residue" evidence="3">
    <location>
        <position position="1"/>
    </location>
</feature>
<evidence type="ECO:0000313" key="3">
    <source>
        <dbReference type="EMBL" id="OTF70684.1"/>
    </source>
</evidence>
<evidence type="ECO:0000313" key="4">
    <source>
        <dbReference type="Proteomes" id="UP000194236"/>
    </source>
</evidence>
<feature type="domain" description="DBC1/CARP1 catalytically inactive NUDIX hydrolase" evidence="2">
    <location>
        <begin position="23"/>
        <end position="159"/>
    </location>
</feature>
<sequence length="235" mass="27132">ERLFGSEFPTAQSGGGQKSANHVPHFHRLFQLLVTRNSNDGYSLIGGKFQRDLDGYLDNGDPNLINTAIRIVWEQTGLNLSSCKQWRVFSTFIYNRDNSVDATNSGYEVTKIYFPDIWSSFENIYQPLKNSEEDSITNTDIDLKSTMNESSSSVMEKSTEETETKIDTSTKLSSTDRVCIKDVPDEMKKEYIENLLQTMANLKVAELKNELEKFYVRFESRWKKEQLFQRLQQVC</sequence>
<feature type="region of interest" description="Disordered" evidence="1">
    <location>
        <begin position="147"/>
        <end position="168"/>
    </location>
</feature>
<organism evidence="3 4">
    <name type="scientific">Euroglyphus maynei</name>
    <name type="common">Mayne's house dust mite</name>
    <dbReference type="NCBI Taxonomy" id="6958"/>
    <lineage>
        <taxon>Eukaryota</taxon>
        <taxon>Metazoa</taxon>
        <taxon>Ecdysozoa</taxon>
        <taxon>Arthropoda</taxon>
        <taxon>Chelicerata</taxon>
        <taxon>Arachnida</taxon>
        <taxon>Acari</taxon>
        <taxon>Acariformes</taxon>
        <taxon>Sarcoptiformes</taxon>
        <taxon>Astigmata</taxon>
        <taxon>Psoroptidia</taxon>
        <taxon>Analgoidea</taxon>
        <taxon>Pyroglyphidae</taxon>
        <taxon>Pyroglyphinae</taxon>
        <taxon>Euroglyphus</taxon>
    </lineage>
</organism>
<dbReference type="InterPro" id="IPR025954">
    <property type="entry name" value="DBC1/CARP1_inactive_NUDIX"/>
</dbReference>
<gene>
    <name evidence="3" type="ORF">BLA29_010723</name>
</gene>
<accession>A0A1Y3AS54</accession>
<dbReference type="PANTHER" id="PTHR14304">
    <property type="entry name" value="CELL DIVISION CYCLE AND APOPTOSIS REGULATOR PROTEIN"/>
    <property type="match status" value="1"/>
</dbReference>
<protein>
    <recommendedName>
        <fullName evidence="2">DBC1/CARP1 catalytically inactive NUDIX hydrolase domain-containing protein</fullName>
    </recommendedName>
</protein>
<feature type="compositionally biased region" description="Polar residues" evidence="1">
    <location>
        <begin position="147"/>
        <end position="156"/>
    </location>
</feature>
<dbReference type="GO" id="GO:0005634">
    <property type="term" value="C:nucleus"/>
    <property type="evidence" value="ECO:0007669"/>
    <property type="project" value="TreeGrafter"/>
</dbReference>
<evidence type="ECO:0000256" key="1">
    <source>
        <dbReference type="SAM" id="MobiDB-lite"/>
    </source>
</evidence>
<dbReference type="Proteomes" id="UP000194236">
    <property type="component" value="Unassembled WGS sequence"/>
</dbReference>
<name>A0A1Y3AS54_EURMA</name>
<dbReference type="InterPro" id="IPR025224">
    <property type="entry name" value="CCAR1/CCAR2"/>
</dbReference>